<dbReference type="Pfam" id="PF00173">
    <property type="entry name" value="Cyt-b5"/>
    <property type="match status" value="1"/>
</dbReference>
<dbReference type="InterPro" id="IPR001199">
    <property type="entry name" value="Cyt_B5-like_heme/steroid-bd"/>
</dbReference>
<dbReference type="KEGG" id="nba:CUN60_08320"/>
<organism evidence="2 3">
    <name type="scientific">Aquella oligotrophica</name>
    <dbReference type="NCBI Taxonomy" id="2067065"/>
    <lineage>
        <taxon>Bacteria</taxon>
        <taxon>Pseudomonadati</taxon>
        <taxon>Pseudomonadota</taxon>
        <taxon>Betaproteobacteria</taxon>
        <taxon>Neisseriales</taxon>
        <taxon>Neisseriaceae</taxon>
        <taxon>Aquella</taxon>
    </lineage>
</organism>
<reference evidence="3" key="1">
    <citation type="submission" date="2017-11" db="EMBL/GenBank/DDBJ databases">
        <authorList>
            <person name="Chan K.G."/>
            <person name="Lee L.S."/>
        </authorList>
    </citation>
    <scope>NUCLEOTIDE SEQUENCE [LARGE SCALE GENOMIC DNA]</scope>
    <source>
        <strain evidence="3">DSM 100970</strain>
    </source>
</reference>
<dbReference type="Gene3D" id="3.10.120.10">
    <property type="entry name" value="Cytochrome b5-like heme/steroid binding domain"/>
    <property type="match status" value="1"/>
</dbReference>
<dbReference type="AlphaFoldDB" id="A0A2I7N9S4"/>
<feature type="domain" description="Cytochrome b5 heme-binding" evidence="1">
    <location>
        <begin position="1"/>
        <end position="75"/>
    </location>
</feature>
<keyword evidence="3" id="KW-1185">Reference proteome</keyword>
<dbReference type="SUPFAM" id="SSF55856">
    <property type="entry name" value="Cytochrome b5-like heme/steroid binding domain"/>
    <property type="match status" value="1"/>
</dbReference>
<evidence type="ECO:0000313" key="2">
    <source>
        <dbReference type="EMBL" id="AUR53176.1"/>
    </source>
</evidence>
<proteinExistence type="predicted"/>
<gene>
    <name evidence="2" type="ORF">CUN60_08320</name>
</gene>
<protein>
    <submittedName>
        <fullName evidence="2">Cytochrome B5</fullName>
    </submittedName>
</protein>
<accession>A0A2I7N9S4</accession>
<evidence type="ECO:0000259" key="1">
    <source>
        <dbReference type="SMART" id="SM01117"/>
    </source>
</evidence>
<evidence type="ECO:0000313" key="3">
    <source>
        <dbReference type="Proteomes" id="UP000236655"/>
    </source>
</evidence>
<dbReference type="EMBL" id="CP024847">
    <property type="protein sequence ID" value="AUR53176.1"/>
    <property type="molecule type" value="Genomic_DNA"/>
</dbReference>
<name>A0A2I7N9S4_9NEIS</name>
<dbReference type="InterPro" id="IPR036400">
    <property type="entry name" value="Cyt_B5-like_heme/steroid_sf"/>
</dbReference>
<dbReference type="OrthoDB" id="3727232at2"/>
<sequence length="75" mass="8146">MNAATLKNYDGKNGHKAYVALNGYVYDVSNVSAWKGGKHYKGMVAGTDLTSHIDESPHGPNVVKQLKLNPVAIYK</sequence>
<dbReference type="Proteomes" id="UP000236655">
    <property type="component" value="Chromosome"/>
</dbReference>
<dbReference type="SMART" id="SM01117">
    <property type="entry name" value="Cyt-b5"/>
    <property type="match status" value="1"/>
</dbReference>